<proteinExistence type="predicted"/>
<dbReference type="InterPro" id="IPR036439">
    <property type="entry name" value="Dockerin_dom_sf"/>
</dbReference>
<dbReference type="GO" id="GO:0030001">
    <property type="term" value="P:metal ion transport"/>
    <property type="evidence" value="ECO:0007669"/>
    <property type="project" value="TreeGrafter"/>
</dbReference>
<dbReference type="InterPro" id="IPR006644">
    <property type="entry name" value="Cadg"/>
</dbReference>
<sequence length="5346" mass="556999">MLAEQLEDRRMLATVVWDGGGDDAFWSTPANWTNNVAPVSGDQLEFPSGAARLANTNNFATGTAFDSIVFTDAGYTLTGNSIGLANGIDNQSAGTNTFNVPLELTGSQTIQTDGALDIQGTIDLGTHTLTLNDETIPGMMSLSGMISGSGGITKTGSVSRVRLLGDNTYSGITQILEGTIDIFHDEALGAASGATSLSSGATLVLNGVTTAEPFNIGSATITGFGTLSGPTTILANSPTFLSQSNHVLTVSGNITDNGAGHEVRLRPFGADSSVVLSGTGAWSGQTSVSGSGTLRLNAADAIPDASRLFIGSDSPTIVLDGFDETIGSLQGTVGEIDLGTQTLTTGGNELSNDFGGLISGSGGLTKIGTGTQTLSGSNTYSGATSINAGTLYDSGGFGGAIPNGSAVAIASGATLSLDPAIGFDGIGSLAGEGDVVLNGSVSLQNGGDGQSTAFSGVIRGGGHLTQNGSGTLTLSGVNSYTGGTGISAGSIRIGASGAIPDVGEVAVNSGTTLDLNGFDETIGRLRGQNGGGEIALGGGTLTTGDASSSTYNGVISGTGGLVKQGSGIFTLSGANTYTGVTTVQSGRLNIDGSLADGPAASDVVVASGTTLGGSGTVNGAVQLNSTAMLSPGNSPGRLTTGDLRLTSGSTFFVEIDGATASTEYDQIVVNGTVDLGGATLDAARTYAPLITDTFLIIDNVGSDSVTGTFNGLAEGSVVGIDGRNFQISYLGGDGNDVTLTPMPNVVKGAKFEDLNANGVRDPGEPGLAGWTIFVDTNGNRVLDTGEISDTTDSDGVYTISNVPAGSLDIVEVGKSGWVASLPAPVAARLVEPNPPILARTGISNTTLSTDITADTTWTKAAGPYLVTTPVTISAGATLTVEPGVEVLFAAGAHLVVEGELSAVGTSADPILFTSSAATPAKADWNGINIRNTQGGHVVLEFVTLEYSSTGIQVECCSTTSPAVISDSVFRHNQSGVGGYSGAKVIIERTVFDSNTYGVSSVDKQITDSLFANNTTGIRDGGRTTVWTSTFRNNSIGITGASDMSVYYSRITENATGVEASFNSGPRLYNNEISNNDIGAILGSGRNDAITVEGNSFHNNTTLNLKTFGTNNKVAANNYWGVTDSASINATIEDAREDVGLGLVSYEPILTAAPEVTPLLAGSFPVSVSHGETLSNVDFGNYQLTTISGVKFDDINGDGIKDAGESGLEGWTIYIDTNDNGQLDNFEHRVATASDGTYAFTNLTPGSYRLREVGRAGWINTLPATGFVDLSTTSGSTITDIDFGHHETDRPAPVEIHGVKFDDLDADGIQDAGEPGLSDWTIFLDLNNNRQKDTGEPSTTTADDGSYSFTNLAAGTYSVGEVPQATWQQSLPALETPAPPAAPATTTIDHATISTAATVNGALFEDTTWSLADSPVRVTGDVLVFPDTTLSIDPGVVVLFDSGTRLTVRGHLDAVGTDAAPILLTSSSATPAMNDWNGIQLENTIGGTAELGFVALEYANTAFQVSCCTNSIIPATISDSTFRHNSLVFGGYSGGDVEVFRSLFENNTSVSRNGDRTFYDSIFRNNGTVIDRAGRHKVVNGLFENNDIAVDTGSDTLIEYSTFTGNRIAVTSAGYGGPQLRNNNIVGNEIGLELTSHFTTAVTSNNIFDNTVFNAQNLSVNDRNLAGNYWGTQSALEIANSVYDSADDGSVGTVTVDPYSLQELDATPPVVGFHSLTLGSGEIAVDANFGNFQKITASFSDATASADEDAGVVQIVAQLAQPLPFDTTVPVTFSGTADLNFDYFASDPNFFFPAGSTTGTLTLAIDDDLRFEGANTVVLTMQPGVGVAPGATPVQTLTINDNDAIPELSFFTLGVTAAEDAGPIVIEARILAESEVDIHVPILLSGTATNGTDYAIAADPEIWIPAGSLRGSIPLMIVDDTTPELTERIVAELGTPIGATLSTAVGDPLTHVITIPQNDVPNVSFTASQGSFSENGGQLAATVRLSEPHVLPVTVPYTLVNGLEVTAGDYSVSPIGSIVIAAGETEGVITLTGLDDIIDENNENVTLRLGEPTNAVLGTTRSFVGTIIDDDTSILEFSSSGTTVWENAGPQTVTLTLTPPSATDVTVLLYTTGVKSTGSSRDFDISTTSVTFTAGQTSKTLTVDPYADSHNEGDEYGYVRIANSDGVKIGNQDYFRLKIRDDDPYVYMGEGSSISERNQTSTSITLRLTASSNRTVTVPLSYAGSSAGRNRDFTGPSSVTFSPGQTSKTFTIKAKNDSIDEYTEKVKVSIATPTNATTSSKLKRSETVSVYDDDAQPVASFKVTSYERKEGQGAWVEVRLSRASGKTITVPIGISRYSTATTSDHNFRNRTLTFKPGETIKSFQVRITNDSRSENRERLLLFLSSNTKNAVTDKSRNLFSVYIVPSDACRVLSSSSSNAETVSGTLAVNPRINLKTIGDCRSGFGSSINLSQIPVSDRIFNGQLAVNGGYIVDGTAFFDANFNGIVDYLDLNDNGIQDEGEPSEPVTTTLQDGSFALDIDSAFDVDGNETLDLDEGRFVLIGGTDGATQLPFVGQFSSVPGQLLLSSISSTIQHLTQLGFDIPQASERVVQSMGMPDGMELDTLDLFEATMDGNADAAVGYARSAELFNATVDAASLFSAAPGAPPSNLLVDLAYAEIASRIQDAGSEIDLANESTVRSLLEGIGFRTGITLSADVIDGAASLIARGNLKIRDLPVTTDAAFVEDIVRVEAWMQGALATDLQAVAGGSTDIATVLAAYAGAALDTAVANTPVGDIEVPVIFVNDVVKTEGDDGTTSFDFTVSLTSASKFPVSVEYQTNDDTAEAADGDYTPTSGTLNWAPGESGEQTVSVVVRGDEVAEADERFLLNLFDAENAIVRREVGAGFIINDDAVDYTATHLADQTENQFVVALSEEDVFVIEDDVEVFGGFQTEPWQALLTGQDDIDDTLFLDFSAGTYRSDTITFDGGGGTGFDSAIVSGGDFDTVTVSLTNATDGQTVFDPTDSDEIVSLVWLGLEPFEFNSVVEDMVFELPAGVTSAVLEDIDPTDATKPGVMRLYSPIGDFEEQIFPNPSGSLTIRGGDGTDTISIASLDPAFTGALNVDADFLGSDDVNVAVDGAINAIADFAVEATSITVNQPITLTDFDVRLAASGNLILNSPIESTNRNVELSSGTTTSVSSNITGNIVLSSGTFDLSNGDNLNGQVSIQDGATVAGGDMIHGNVHVASGGTLAGNQTVTGLITVADGGTLSPGAVSPSGIGTIQASALKLLAGSLYHVDILRTDAGYSDKIITSAMSNQGGKLSVTLTGSPDAGETFQIIDIRSDAGADETGTVFQGLSEGAIFATEASLFQISYGGDAANYTLTAVAANTITGTTPSLAAGVIAAGTTELTIDFSRAVDAGAGTAPFVLQSVGHDGLLGNADDVMVSIDPPTYNGDSVTLTFAALPESVYRLTSTDSLLGPGGDPIDGDGDGVAGGDFVADFVVGATTHTLTSPNGFDFDVEFGGFGAGQLVQGTNNAFDGLNRLQVDGIDYGPSLVEQSSVQSVAVSSAGSLTGTFTDVPGLTTTITLTEDSVVLLDSQLNLLSQDNSAWSGAVRFSIDGVAEPSSATFSNPYQLPQLVGSTSSESVSVDPPNTITSVEGSHSHSFVSRAGEFVPVLTESYHYDPNLTINNLSQNTAYAGNHSHQVNIGRLTSDSHSHSLELAPSASDRHLQVDAEDWVMLPAGTYVITVQAESTGAVSFQAEQSLDVVSFIHATSDEKLASPVGSLTGTFTDVPGLTTTITLTEDSVVLMDSQLNLLSQDNSAWSGAVRFSIDGVAEPSSATFSNPYQLPQLVGSTSSESVSVDPPNTITSVEGSHSHSFVSRAGEFVPVLTESYHYDPNLTINNLSQNTAYAGNHSHQVNIGRFTSDSHSHSLELAPSASDRHLQVDAEDWVMLPAGTYVITVQAESRGAVSFQAEQSLDVTSISSRTSPTLKNAGSMLVTDVQTISAFKVYREVTVPTTGIHDFAHTIEVLENPTGADITTTVRIVGNLGSDGDTTVFNTSDNDTDVEISDQWIGTDDADESGSPAIIHFIHGPGGLLPSSVDVIDDNIVWEFVVTVPAHETVRLMTLTILADAREDAVAAAENLVTVAGFGGQAAAFLTQDELDSLSNFQFQGEVEFSSATASDLETTTGSKLPKLLVDGVISEDQTIDVTITGGSADVGDDFTLTTSVTIPAGTYDGTLDFAIDILLSITDESIVELDETIELTLANPSAGLRIEDADGDSTIQGTHTYTITNDDAATLSIDDITQNETDAGTTTFTFTVTLDAEVDTGLTFDFETANGLATAADHDYTGISLTTRNFASTAAGATETITVQIHGDEKVELDETFFVNLSNILAGGRDVTFANNQGLGTITNDDSATLSIDDITQNETDAGTTAFTFTVTLDAEVDTGVTFDFETANDSATTADNDYTGISTTTRTFASTAAGATETITVQIHGDEKVELDESFFVNLSNILAGGRDVTFDNNQGQGTITNEDTATLSIDDITQNETNAGTTAFTFTVTLDAEVDTDVTFDFETANDSATAADNDYTGISTTTRTFASTAAGATETITVQIHGDEKVELDESFFVNLSNILAGGRDVTFLDAQGLGTITNDDAASFTIEAVTVNEGETATFTVSLDHPIDTDVIVDIDFTNGSASAADYASVPQIVTFAAGTTTARTFTVATTEEDLVELTETFTAALSTSTELGSRNVTASDSATGTIIDDDAASFTIEAVTVNEGNTATFTVSLDRPIDTQVVLDIHVNDGTATGGVDFDDALVQLTFDPSSVAAQTFDVASMEDAIDEMDEDYGLLLDTSTDLGTRSVTFGTATGTILDDDEAGFVIFPVDGLSVTEAGGTSTVTIQLTSEPTAEVTVQFSSTDATEGLVSSDGVSYAATATLTFDASNWDQPQSILVQGQDDDRGDGSVAFSIQSDVSSDDPNYDDFPIADLSATSLDDEPVISFSHLIDGYAVVDLADVTPDGIVVFAWGTGPGSTFLPQYGVTLDIANPTFSSLAEGGIDGTTSGVIPVPFTLEGDKFWFQAFELAPNPQVSNVLPLNIVGSPVVVTANNLAPEPTAELPNFTATVDKPFDFDVVDDPFVDPDSDTSLFYNARQSDGSALPEWLTFDPNRLAFHSDSIPESGQWSITVTATDNGSPVRYSSTTFVLQAVADRSVWQNESNSRDVNGDDRVEPIDALLILNRLNRSNDPLLSHQRVDGASMLDVNGDQRVTPVDALQVINWLNKQNAYVAAELPPSSQLPSKQDEENDEVVSADALDGNLYPDNAPTIRIDAPHATTPVDRLPSNNEFEDSESLSEYEQTVDSIFAEDF</sequence>
<dbReference type="InterPro" id="IPR038081">
    <property type="entry name" value="CalX-like_sf"/>
</dbReference>
<feature type="domain" description="Calx-beta" evidence="8">
    <location>
        <begin position="4626"/>
        <end position="4721"/>
    </location>
</feature>
<dbReference type="SUPFAM" id="SSF51126">
    <property type="entry name" value="Pectin lyase-like"/>
    <property type="match status" value="3"/>
</dbReference>
<dbReference type="InterPro" id="IPR011050">
    <property type="entry name" value="Pectin_lyase_fold/virulence"/>
</dbReference>
<dbReference type="GO" id="GO:0005509">
    <property type="term" value="F:calcium ion binding"/>
    <property type="evidence" value="ECO:0007669"/>
    <property type="project" value="InterPro"/>
</dbReference>
<feature type="domain" description="Calx-beta" evidence="8">
    <location>
        <begin position="4848"/>
        <end position="4952"/>
    </location>
</feature>
<dbReference type="PANTHER" id="PTHR11878">
    <property type="entry name" value="SODIUM/CALCIUM EXCHANGER"/>
    <property type="match status" value="1"/>
</dbReference>
<protein>
    <submittedName>
        <fullName evidence="10">Serine-aspartate repeat-containing protein D</fullName>
    </submittedName>
</protein>
<evidence type="ECO:0000256" key="1">
    <source>
        <dbReference type="ARBA" id="ARBA00004613"/>
    </source>
</evidence>
<dbReference type="Proteomes" id="UP000319557">
    <property type="component" value="Chromosome"/>
</dbReference>
<feature type="domain" description="Calx-beta" evidence="8">
    <location>
        <begin position="2174"/>
        <end position="2270"/>
    </location>
</feature>
<dbReference type="SMART" id="SM00710">
    <property type="entry name" value="PbH1"/>
    <property type="match status" value="10"/>
</dbReference>
<dbReference type="Pfam" id="PF12951">
    <property type="entry name" value="PATR"/>
    <property type="match status" value="4"/>
</dbReference>
<reference evidence="10 11" key="1">
    <citation type="submission" date="2019-02" db="EMBL/GenBank/DDBJ databases">
        <title>Deep-cultivation of Planctomycetes and their phenomic and genomic characterization uncovers novel biology.</title>
        <authorList>
            <person name="Wiegand S."/>
            <person name="Jogler M."/>
            <person name="Boedeker C."/>
            <person name="Pinto D."/>
            <person name="Vollmers J."/>
            <person name="Rivas-Marin E."/>
            <person name="Kohn T."/>
            <person name="Peeters S.H."/>
            <person name="Heuer A."/>
            <person name="Rast P."/>
            <person name="Oberbeckmann S."/>
            <person name="Bunk B."/>
            <person name="Jeske O."/>
            <person name="Meyerdierks A."/>
            <person name="Storesund J.E."/>
            <person name="Kallscheuer N."/>
            <person name="Luecker S."/>
            <person name="Lage O.M."/>
            <person name="Pohl T."/>
            <person name="Merkel B.J."/>
            <person name="Hornburger P."/>
            <person name="Mueller R.-W."/>
            <person name="Bruemmer F."/>
            <person name="Labrenz M."/>
            <person name="Spormann A.M."/>
            <person name="Op den Camp H."/>
            <person name="Overmann J."/>
            <person name="Amann R."/>
            <person name="Jetten M.S.M."/>
            <person name="Mascher T."/>
            <person name="Medema M.H."/>
            <person name="Devos D.P."/>
            <person name="Kaster A.-K."/>
            <person name="Ovreas L."/>
            <person name="Rohde M."/>
            <person name="Galperin M.Y."/>
            <person name="Jogler C."/>
        </authorList>
    </citation>
    <scope>NUCLEOTIDE SEQUENCE [LARGE SCALE GENOMIC DNA]</scope>
    <source>
        <strain evidence="10 11">EC9</strain>
    </source>
</reference>
<keyword evidence="3" id="KW-0732">Signal</keyword>
<dbReference type="PANTHER" id="PTHR11878:SF65">
    <property type="entry name" value="NA_CA-EXCHANGE PROTEIN, ISOFORM G"/>
    <property type="match status" value="1"/>
</dbReference>
<feature type="domain" description="Calx-beta" evidence="8">
    <location>
        <begin position="4269"/>
        <end position="4372"/>
    </location>
</feature>
<dbReference type="InterPro" id="IPR013425">
    <property type="entry name" value="Autotrns_rpt"/>
</dbReference>
<evidence type="ECO:0000256" key="3">
    <source>
        <dbReference type="ARBA" id="ARBA00022729"/>
    </source>
</evidence>
<evidence type="ECO:0000259" key="9">
    <source>
        <dbReference type="SMART" id="SM00736"/>
    </source>
</evidence>
<dbReference type="Gene3D" id="2.60.40.2030">
    <property type="match status" value="14"/>
</dbReference>
<dbReference type="SMART" id="SM00237">
    <property type="entry name" value="Calx_beta"/>
    <property type="match status" value="10"/>
</dbReference>
<dbReference type="InterPro" id="IPR013783">
    <property type="entry name" value="Ig-like_fold"/>
</dbReference>
<evidence type="ECO:0000256" key="6">
    <source>
        <dbReference type="ARBA" id="ARBA00023065"/>
    </source>
</evidence>
<dbReference type="NCBIfam" id="TIGR02601">
    <property type="entry name" value="autotrns_rpt"/>
    <property type="match status" value="4"/>
</dbReference>
<dbReference type="GO" id="GO:0000272">
    <property type="term" value="P:polysaccharide catabolic process"/>
    <property type="evidence" value="ECO:0007669"/>
    <property type="project" value="InterPro"/>
</dbReference>
<accession>A0A517LZB5</accession>
<dbReference type="RefSeq" id="WP_218934713.1">
    <property type="nucleotide sequence ID" value="NZ_CP036261.1"/>
</dbReference>
<evidence type="ECO:0000313" key="11">
    <source>
        <dbReference type="Proteomes" id="UP000319557"/>
    </source>
</evidence>
<organism evidence="10 11">
    <name type="scientific">Rosistilla ulvae</name>
    <dbReference type="NCBI Taxonomy" id="1930277"/>
    <lineage>
        <taxon>Bacteria</taxon>
        <taxon>Pseudomonadati</taxon>
        <taxon>Planctomycetota</taxon>
        <taxon>Planctomycetia</taxon>
        <taxon>Pirellulales</taxon>
        <taxon>Pirellulaceae</taxon>
        <taxon>Rosistilla</taxon>
    </lineage>
</organism>
<dbReference type="Pfam" id="PF03160">
    <property type="entry name" value="Calx-beta"/>
    <property type="match status" value="9"/>
</dbReference>
<dbReference type="InterPro" id="IPR003644">
    <property type="entry name" value="Calx_beta"/>
</dbReference>
<name>A0A517LZB5_9BACT</name>
<evidence type="ECO:0000313" key="10">
    <source>
        <dbReference type="EMBL" id="QDS87964.1"/>
    </source>
</evidence>
<gene>
    <name evidence="10" type="primary">sdrD_2</name>
    <name evidence="10" type="ORF">EC9_21490</name>
</gene>
<dbReference type="SMART" id="SM00736">
    <property type="entry name" value="CADG"/>
    <property type="match status" value="1"/>
</dbReference>
<dbReference type="InterPro" id="IPR051171">
    <property type="entry name" value="CaCA"/>
</dbReference>
<dbReference type="GO" id="GO:0005576">
    <property type="term" value="C:extracellular region"/>
    <property type="evidence" value="ECO:0007669"/>
    <property type="project" value="UniProtKB-SubCell"/>
</dbReference>
<feature type="domain" description="Dystroglycan-type cadherin-like" evidence="9">
    <location>
        <begin position="5092"/>
        <end position="5191"/>
    </location>
</feature>
<dbReference type="GO" id="GO:0007154">
    <property type="term" value="P:cell communication"/>
    <property type="evidence" value="ECO:0007669"/>
    <property type="project" value="InterPro"/>
</dbReference>
<dbReference type="SUPFAM" id="SSF117074">
    <property type="entry name" value="Hypothetical protein PA1324"/>
    <property type="match status" value="3"/>
</dbReference>
<keyword evidence="2" id="KW-0964">Secreted</keyword>
<evidence type="ECO:0000256" key="4">
    <source>
        <dbReference type="ARBA" id="ARBA00022737"/>
    </source>
</evidence>
<dbReference type="SUPFAM" id="SSF49313">
    <property type="entry name" value="Cadherin-like"/>
    <property type="match status" value="1"/>
</dbReference>
<dbReference type="SUPFAM" id="SSF63446">
    <property type="entry name" value="Type I dockerin domain"/>
    <property type="match status" value="1"/>
</dbReference>
<feature type="domain" description="Calx-beta" evidence="8">
    <location>
        <begin position="1834"/>
        <end position="1933"/>
    </location>
</feature>
<dbReference type="Pfam" id="PF00404">
    <property type="entry name" value="Dockerin_1"/>
    <property type="match status" value="1"/>
</dbReference>
<evidence type="ECO:0000256" key="7">
    <source>
        <dbReference type="SAM" id="MobiDB-lite"/>
    </source>
</evidence>
<dbReference type="InterPro" id="IPR033764">
    <property type="entry name" value="Sdr_B"/>
</dbReference>
<feature type="domain" description="Calx-beta" evidence="8">
    <location>
        <begin position="2062"/>
        <end position="2161"/>
    </location>
</feature>
<feature type="domain" description="Calx-beta" evidence="8">
    <location>
        <begin position="4737"/>
        <end position="4833"/>
    </location>
</feature>
<feature type="region of interest" description="Disordered" evidence="7">
    <location>
        <begin position="5293"/>
        <end position="5338"/>
    </location>
</feature>
<dbReference type="GO" id="GO:0016020">
    <property type="term" value="C:membrane"/>
    <property type="evidence" value="ECO:0007669"/>
    <property type="project" value="InterPro"/>
</dbReference>
<dbReference type="EMBL" id="CP036261">
    <property type="protein sequence ID" value="QDS87964.1"/>
    <property type="molecule type" value="Genomic_DNA"/>
</dbReference>
<dbReference type="Pfam" id="PF05048">
    <property type="entry name" value="NosD"/>
    <property type="match status" value="1"/>
</dbReference>
<dbReference type="InterPro" id="IPR015919">
    <property type="entry name" value="Cadherin-like_sf"/>
</dbReference>
<dbReference type="InterPro" id="IPR007742">
    <property type="entry name" value="NosD_dom"/>
</dbReference>
<dbReference type="GO" id="GO:0004553">
    <property type="term" value="F:hydrolase activity, hydrolyzing O-glycosyl compounds"/>
    <property type="evidence" value="ECO:0007669"/>
    <property type="project" value="InterPro"/>
</dbReference>
<dbReference type="Gene3D" id="2.160.20.10">
    <property type="entry name" value="Single-stranded right-handed beta-helix, Pectin lyase-like"/>
    <property type="match status" value="1"/>
</dbReference>
<dbReference type="InterPro" id="IPR006626">
    <property type="entry name" value="PbH1"/>
</dbReference>
<keyword evidence="4" id="KW-0677">Repeat</keyword>
<feature type="domain" description="Calx-beta" evidence="8">
    <location>
        <begin position="1950"/>
        <end position="2049"/>
    </location>
</feature>
<comment type="subcellular location">
    <subcellularLocation>
        <location evidence="1">Secreted</location>
    </subcellularLocation>
</comment>
<dbReference type="SUPFAM" id="SSF141072">
    <property type="entry name" value="CalX-like"/>
    <property type="match status" value="13"/>
</dbReference>
<evidence type="ECO:0000256" key="2">
    <source>
        <dbReference type="ARBA" id="ARBA00022525"/>
    </source>
</evidence>
<feature type="domain" description="Calx-beta" evidence="8">
    <location>
        <begin position="2285"/>
        <end position="2383"/>
    </location>
</feature>
<dbReference type="InterPro" id="IPR002105">
    <property type="entry name" value="Dockerin_1_rpt"/>
</dbReference>
<dbReference type="KEGG" id="ruv:EC9_21490"/>
<keyword evidence="11" id="KW-1185">Reference proteome</keyword>
<keyword evidence="6" id="KW-0406">Ion transport</keyword>
<keyword evidence="6" id="KW-0813">Transport</keyword>
<dbReference type="Pfam" id="PF17210">
    <property type="entry name" value="SdrD_B"/>
    <property type="match status" value="2"/>
</dbReference>
<feature type="domain" description="Calx-beta" evidence="8">
    <location>
        <begin position="2767"/>
        <end position="2868"/>
    </location>
</feature>
<evidence type="ECO:0000259" key="8">
    <source>
        <dbReference type="SMART" id="SM00237"/>
    </source>
</evidence>
<dbReference type="Gene3D" id="2.60.40.10">
    <property type="entry name" value="Immunoglobulins"/>
    <property type="match status" value="4"/>
</dbReference>
<keyword evidence="5" id="KW-0106">Calcium</keyword>
<dbReference type="Gene3D" id="1.10.1330.10">
    <property type="entry name" value="Dockerin domain"/>
    <property type="match status" value="1"/>
</dbReference>
<evidence type="ECO:0000256" key="5">
    <source>
        <dbReference type="ARBA" id="ARBA00022837"/>
    </source>
</evidence>
<dbReference type="InterPro" id="IPR012334">
    <property type="entry name" value="Pectin_lyas_fold"/>
</dbReference>